<dbReference type="AlphaFoldDB" id="A0A0M9VS79"/>
<dbReference type="Pfam" id="PF00651">
    <property type="entry name" value="BTB"/>
    <property type="match status" value="1"/>
</dbReference>
<evidence type="ECO:0000256" key="2">
    <source>
        <dbReference type="SAM" id="MobiDB-lite"/>
    </source>
</evidence>
<dbReference type="STRING" id="150374.A0A0M9VS79"/>
<feature type="region of interest" description="Disordered" evidence="2">
    <location>
        <begin position="260"/>
        <end position="286"/>
    </location>
</feature>
<name>A0A0M9VS79_ESCWE</name>
<dbReference type="Proteomes" id="UP000053831">
    <property type="component" value="Unassembled WGS sequence"/>
</dbReference>
<dbReference type="InterPro" id="IPR000210">
    <property type="entry name" value="BTB/POZ_dom"/>
</dbReference>
<evidence type="ECO:0000313" key="5">
    <source>
        <dbReference type="Proteomes" id="UP000053831"/>
    </source>
</evidence>
<dbReference type="PROSITE" id="PS50097">
    <property type="entry name" value="BTB"/>
    <property type="match status" value="1"/>
</dbReference>
<gene>
    <name evidence="4" type="ORF">ESCO_006481</name>
</gene>
<keyword evidence="1" id="KW-0677">Repeat</keyword>
<comment type="caution">
    <text evidence="4">The sequence shown here is derived from an EMBL/GenBank/DDBJ whole genome shotgun (WGS) entry which is preliminary data.</text>
</comment>
<feature type="compositionally biased region" description="Low complexity" evidence="2">
    <location>
        <begin position="461"/>
        <end position="482"/>
    </location>
</feature>
<reference evidence="4 5" key="1">
    <citation type="submission" date="2015-07" db="EMBL/GenBank/DDBJ databases">
        <title>The genome of the fungus Escovopsis weberi, a specialized disease agent of ant agriculture.</title>
        <authorList>
            <person name="de Man T.J."/>
            <person name="Stajich J.E."/>
            <person name="Kubicek C.P."/>
            <person name="Chenthamara K."/>
            <person name="Atanasova L."/>
            <person name="Druzhinina I.S."/>
            <person name="Birnbaum S."/>
            <person name="Barribeau S.M."/>
            <person name="Teiling C."/>
            <person name="Suen G."/>
            <person name="Currie C."/>
            <person name="Gerardo N.M."/>
        </authorList>
    </citation>
    <scope>NUCLEOTIDE SEQUENCE [LARGE SCALE GENOMIC DNA]</scope>
</reference>
<organism evidence="4 5">
    <name type="scientific">Escovopsis weberi</name>
    <dbReference type="NCBI Taxonomy" id="150374"/>
    <lineage>
        <taxon>Eukaryota</taxon>
        <taxon>Fungi</taxon>
        <taxon>Dikarya</taxon>
        <taxon>Ascomycota</taxon>
        <taxon>Pezizomycotina</taxon>
        <taxon>Sordariomycetes</taxon>
        <taxon>Hypocreomycetidae</taxon>
        <taxon>Hypocreales</taxon>
        <taxon>Hypocreaceae</taxon>
        <taxon>Escovopsis</taxon>
    </lineage>
</organism>
<protein>
    <submittedName>
        <fullName evidence="4">BTB/POZ domain-containing protein 1</fullName>
    </submittedName>
</protein>
<feature type="compositionally biased region" description="Polar residues" evidence="2">
    <location>
        <begin position="404"/>
        <end position="419"/>
    </location>
</feature>
<dbReference type="PANTHER" id="PTHR22872">
    <property type="entry name" value="BTK-BINDING PROTEIN-RELATED"/>
    <property type="match status" value="1"/>
</dbReference>
<dbReference type="InterPro" id="IPR011333">
    <property type="entry name" value="SKP1/BTB/POZ_sf"/>
</dbReference>
<dbReference type="InterPro" id="IPR051625">
    <property type="entry name" value="Signaling_Regulatory_Domain"/>
</dbReference>
<evidence type="ECO:0000259" key="3">
    <source>
        <dbReference type="PROSITE" id="PS50097"/>
    </source>
</evidence>
<dbReference type="Gene3D" id="3.30.710.10">
    <property type="entry name" value="Potassium Channel Kv1.1, Chain A"/>
    <property type="match status" value="1"/>
</dbReference>
<feature type="domain" description="BTB" evidence="3">
    <location>
        <begin position="55"/>
        <end position="126"/>
    </location>
</feature>
<feature type="region of interest" description="Disordered" evidence="2">
    <location>
        <begin position="334"/>
        <end position="490"/>
    </location>
</feature>
<dbReference type="EMBL" id="LGSR01000026">
    <property type="protein sequence ID" value="KOS17409.1"/>
    <property type="molecule type" value="Genomic_DNA"/>
</dbReference>
<evidence type="ECO:0000256" key="1">
    <source>
        <dbReference type="ARBA" id="ARBA00022737"/>
    </source>
</evidence>
<sequence length="546" mass="60221">MAHRFRQVRSELMKVATKLSLPKLERAARLQAPLERSQDMDLQRAIKDPSFWEDGDTILELDGGETIAHSQLLCQRCPFFKGMFFGRSQGQWLAVRWDPTQRTDRIRIDLKHIRPEVFTYVQTFLYGDVGAEIFDEVAMPTLDDFSELIIEVLSVANELMIDRLAQICQMLIGKFVNTRNIANLLNEISPCAVSEFKDTGLEYICLQLESMLENHLLDGLDDELLQELDGKVELPEPLVTLSTEAGSTLPEGWKIAKGKTKADAARSPDFGSLSQSQTQPFLQSPRTPIQAFDKAADLPPAKPGSPWASSALSTAKLDLRDMLSEASSKSSLTAALTAQAQDTKDAAAKPQPKMSQKERKRQMQMQLDAQVSLREEQSKAVPWEKVPSGKKQPAWKLAEPIAKTSLQDAMSAEVSQRTVPTAKPKPLVVAESSAQPAQRRTASPDTRFPGQGRTHAPPPGSALAAAAAASSSSSSSARQPSSGLIPHSKQYIQPVTKAENWLGASMADIIGQQRRERELVKEAVAKRSLQEIQQEQAFQEWGKGKA</sequence>
<feature type="compositionally biased region" description="Polar residues" evidence="2">
    <location>
        <begin position="272"/>
        <end position="286"/>
    </location>
</feature>
<dbReference type="SUPFAM" id="SSF54695">
    <property type="entry name" value="POZ domain"/>
    <property type="match status" value="1"/>
</dbReference>
<accession>A0A0M9VS79</accession>
<evidence type="ECO:0000313" key="4">
    <source>
        <dbReference type="EMBL" id="KOS17409.1"/>
    </source>
</evidence>
<keyword evidence="5" id="KW-1185">Reference proteome</keyword>
<dbReference type="SMART" id="SM00225">
    <property type="entry name" value="BTB"/>
    <property type="match status" value="1"/>
</dbReference>
<dbReference type="OrthoDB" id="1893551at2759"/>
<proteinExistence type="predicted"/>
<feature type="compositionally biased region" description="Polar residues" evidence="2">
    <location>
        <begin position="432"/>
        <end position="444"/>
    </location>
</feature>